<evidence type="ECO:0000313" key="2">
    <source>
        <dbReference type="Proteomes" id="UP000032568"/>
    </source>
</evidence>
<dbReference type="Proteomes" id="UP000032568">
    <property type="component" value="Chromosome"/>
</dbReference>
<dbReference type="AlphaFoldDB" id="A0AAE9YKP4"/>
<dbReference type="KEGG" id="tact:SG35_014615"/>
<accession>A0AAE9YKP4</accession>
<reference evidence="1 2" key="1">
    <citation type="journal article" date="2015" name="Genome Announc.">
        <title>Draft Genome Sequences of Marine Isolates of Thalassomonas viridans and Thalassomonas actiniarum.</title>
        <authorList>
            <person name="Olonade I."/>
            <person name="van Zyl L.J."/>
            <person name="Trindade M."/>
        </authorList>
    </citation>
    <scope>NUCLEOTIDE SEQUENCE [LARGE SCALE GENOMIC DNA]</scope>
    <source>
        <strain evidence="1 2">A5K-106</strain>
    </source>
</reference>
<name>A0AAE9YKP4_9GAMM</name>
<dbReference type="RefSeq" id="WP_044834558.1">
    <property type="nucleotide sequence ID" value="NZ_CP059735.1"/>
</dbReference>
<reference evidence="1 2" key="2">
    <citation type="journal article" date="2022" name="Mar. Drugs">
        <title>Bioassay-Guided Fractionation Leads to the Detection of Cholic Acid Generated by the Rare Thalassomonas sp.</title>
        <authorList>
            <person name="Pheiffer F."/>
            <person name="Schneider Y.K."/>
            <person name="Hansen E.H."/>
            <person name="Andersen J.H."/>
            <person name="Isaksson J."/>
            <person name="Busche T."/>
            <person name="R C."/>
            <person name="Kalinowski J."/>
            <person name="Zyl L.V."/>
            <person name="Trindade M."/>
        </authorList>
    </citation>
    <scope>NUCLEOTIDE SEQUENCE [LARGE SCALE GENOMIC DNA]</scope>
    <source>
        <strain evidence="1 2">A5K-106</strain>
    </source>
</reference>
<gene>
    <name evidence="1" type="ORF">SG35_014615</name>
</gene>
<dbReference type="Pfam" id="PF06578">
    <property type="entry name" value="YscK"/>
    <property type="match status" value="1"/>
</dbReference>
<protein>
    <submittedName>
        <fullName evidence="1">SctK family type III secretion system sorting platform protein</fullName>
    </submittedName>
</protein>
<proteinExistence type="predicted"/>
<organism evidence="1 2">
    <name type="scientific">Thalassomonas actiniarum</name>
    <dbReference type="NCBI Taxonomy" id="485447"/>
    <lineage>
        <taxon>Bacteria</taxon>
        <taxon>Pseudomonadati</taxon>
        <taxon>Pseudomonadota</taxon>
        <taxon>Gammaproteobacteria</taxon>
        <taxon>Alteromonadales</taxon>
        <taxon>Colwelliaceae</taxon>
        <taxon>Thalassomonas</taxon>
    </lineage>
</organism>
<keyword evidence="2" id="KW-1185">Reference proteome</keyword>
<evidence type="ECO:0000313" key="1">
    <source>
        <dbReference type="EMBL" id="WDD96613.1"/>
    </source>
</evidence>
<sequence>MENLIIKDEYSFKLMLQSNIDPLAQIHTSWLSHLPHGELCLKLATREEARGKLQEYLQSHYAWMGKYDFEAIRWPGQLAILPAEQLQQVLLYLGIWYCSQEIRHLINARDVAKIRAAVGEDGYQFAIKLAPFISGQERGTEQVKEARRLQGQKLLSALLKEKKLPSLRNASAKPAINGEQDSVEKGIAQTLQHIGLKLMFAQLSLLAEPLKMRLFSKLPYCWYLERQQLQSDPLMAIDENADALLIKRIIVECLPQCSNMLQ</sequence>
<dbReference type="InterPro" id="IPR009510">
    <property type="entry name" value="T3SS_K"/>
</dbReference>
<dbReference type="EMBL" id="CP059735">
    <property type="protein sequence ID" value="WDD96613.1"/>
    <property type="molecule type" value="Genomic_DNA"/>
</dbReference>